<dbReference type="AlphaFoldDB" id="A0A511TG82"/>
<gene>
    <name evidence="2" type="ORF">MFU01_81880</name>
</gene>
<dbReference type="STRING" id="1334629.MFUL124B02_19265"/>
<dbReference type="Proteomes" id="UP000321514">
    <property type="component" value="Unassembled WGS sequence"/>
</dbReference>
<protein>
    <submittedName>
        <fullName evidence="2">Uncharacterized protein</fullName>
    </submittedName>
</protein>
<accession>A0A511TG82</accession>
<comment type="caution">
    <text evidence="2">The sequence shown here is derived from an EMBL/GenBank/DDBJ whole genome shotgun (WGS) entry which is preliminary data.</text>
</comment>
<evidence type="ECO:0000256" key="1">
    <source>
        <dbReference type="SAM" id="MobiDB-lite"/>
    </source>
</evidence>
<feature type="region of interest" description="Disordered" evidence="1">
    <location>
        <begin position="55"/>
        <end position="78"/>
    </location>
</feature>
<sequence length="78" mass="7979">MSVSDGIASSPGEGRAVVWDAEGLDLGAAPSATPGPARASRHVESNQLLRPRLASFMSSPPSDVSASERNSRRVGFGG</sequence>
<evidence type="ECO:0000313" key="3">
    <source>
        <dbReference type="Proteomes" id="UP000321514"/>
    </source>
</evidence>
<dbReference type="EMBL" id="BJXR01000075">
    <property type="protein sequence ID" value="GEN13151.1"/>
    <property type="molecule type" value="Genomic_DNA"/>
</dbReference>
<evidence type="ECO:0000313" key="2">
    <source>
        <dbReference type="EMBL" id="GEN13151.1"/>
    </source>
</evidence>
<name>A0A511TG82_MYXFU</name>
<reference evidence="2 3" key="1">
    <citation type="submission" date="2019-07" db="EMBL/GenBank/DDBJ databases">
        <title>Whole genome shotgun sequence of Myxococcus fulvus NBRC 100333.</title>
        <authorList>
            <person name="Hosoyama A."/>
            <person name="Uohara A."/>
            <person name="Ohji S."/>
            <person name="Ichikawa N."/>
        </authorList>
    </citation>
    <scope>NUCLEOTIDE SEQUENCE [LARGE SCALE GENOMIC DNA]</scope>
    <source>
        <strain evidence="2 3">NBRC 100333</strain>
    </source>
</reference>
<feature type="compositionally biased region" description="Polar residues" evidence="1">
    <location>
        <begin position="56"/>
        <end position="68"/>
    </location>
</feature>
<organism evidence="2 3">
    <name type="scientific">Myxococcus fulvus</name>
    <dbReference type="NCBI Taxonomy" id="33"/>
    <lineage>
        <taxon>Bacteria</taxon>
        <taxon>Pseudomonadati</taxon>
        <taxon>Myxococcota</taxon>
        <taxon>Myxococcia</taxon>
        <taxon>Myxococcales</taxon>
        <taxon>Cystobacterineae</taxon>
        <taxon>Myxococcaceae</taxon>
        <taxon>Myxococcus</taxon>
    </lineage>
</organism>
<proteinExistence type="predicted"/>